<organism evidence="2 3">
    <name type="scientific">Paenibacillus jilunlii</name>
    <dbReference type="NCBI Taxonomy" id="682956"/>
    <lineage>
        <taxon>Bacteria</taxon>
        <taxon>Bacillati</taxon>
        <taxon>Bacillota</taxon>
        <taxon>Bacilli</taxon>
        <taxon>Bacillales</taxon>
        <taxon>Paenibacillaceae</taxon>
        <taxon>Paenibacillus</taxon>
    </lineage>
</organism>
<reference evidence="2 3" key="1">
    <citation type="submission" date="2015-08" db="EMBL/GenBank/DDBJ databases">
        <title>Genome of Paenibacillus jilunlii.</title>
        <authorList>
            <person name="Sant'Anna F.H."/>
            <person name="Ambrosini A."/>
            <person name="Souza R."/>
            <person name="Bach E."/>
            <person name="Fernandes G."/>
            <person name="Balsanelli E."/>
            <person name="Baura V.A."/>
            <person name="Pedrosa F.O."/>
            <person name="Souza E.M."/>
            <person name="Passaglia L."/>
        </authorList>
    </citation>
    <scope>NUCLEOTIDE SEQUENCE [LARGE SCALE GENOMIC DNA]</scope>
    <source>
        <strain evidence="2 3">DSM 23019</strain>
    </source>
</reference>
<proteinExistence type="predicted"/>
<comment type="caution">
    <text evidence="2">The sequence shown here is derived from an EMBL/GenBank/DDBJ whole genome shotgun (WGS) entry which is preliminary data.</text>
</comment>
<keyword evidence="1" id="KW-1133">Transmembrane helix</keyword>
<evidence type="ECO:0000313" key="3">
    <source>
        <dbReference type="Proteomes" id="UP000070252"/>
    </source>
</evidence>
<accession>A0ABR5SWB0</accession>
<dbReference type="Proteomes" id="UP000070252">
    <property type="component" value="Unassembled WGS sequence"/>
</dbReference>
<keyword evidence="3" id="KW-1185">Reference proteome</keyword>
<dbReference type="EMBL" id="LIPY01000106">
    <property type="protein sequence ID" value="KWX76457.1"/>
    <property type="molecule type" value="Genomic_DNA"/>
</dbReference>
<gene>
    <name evidence="2" type="ORF">AML91_09755</name>
</gene>
<sequence length="71" mass="7697">MASFQIRISAWGFAAGLLIGYNGNIVGILIIRQKNGTFDSSFQGSIGLCAAFLWKEGNQWIAGGCIDERRS</sequence>
<evidence type="ECO:0000313" key="2">
    <source>
        <dbReference type="EMBL" id="KWX76457.1"/>
    </source>
</evidence>
<keyword evidence="1" id="KW-0812">Transmembrane</keyword>
<feature type="transmembrane region" description="Helical" evidence="1">
    <location>
        <begin position="6"/>
        <end position="31"/>
    </location>
</feature>
<name>A0ABR5SWB0_9BACL</name>
<evidence type="ECO:0000256" key="1">
    <source>
        <dbReference type="SAM" id="Phobius"/>
    </source>
</evidence>
<protein>
    <submittedName>
        <fullName evidence="2">Uncharacterized protein</fullName>
    </submittedName>
</protein>
<keyword evidence="1" id="KW-0472">Membrane</keyword>